<evidence type="ECO:0000256" key="2">
    <source>
        <dbReference type="ARBA" id="ARBA00008066"/>
    </source>
</evidence>
<feature type="transmembrane region" description="Helical" evidence="7">
    <location>
        <begin position="198"/>
        <end position="218"/>
    </location>
</feature>
<evidence type="ECO:0000256" key="5">
    <source>
        <dbReference type="ARBA" id="ARBA00023136"/>
    </source>
</evidence>
<dbReference type="OrthoDB" id="40134at2759"/>
<feature type="transmembrane region" description="Helical" evidence="7">
    <location>
        <begin position="325"/>
        <end position="347"/>
    </location>
</feature>
<feature type="region of interest" description="Disordered" evidence="6">
    <location>
        <begin position="1"/>
        <end position="41"/>
    </location>
</feature>
<comment type="caution">
    <text evidence="9">The sequence shown here is derived from an EMBL/GenBank/DDBJ whole genome shotgun (WGS) entry which is preliminary data.</text>
</comment>
<evidence type="ECO:0000256" key="6">
    <source>
        <dbReference type="SAM" id="MobiDB-lite"/>
    </source>
</evidence>
<protein>
    <recommendedName>
        <fullName evidence="8">Amino acid transporter transmembrane domain-containing protein</fullName>
    </recommendedName>
</protein>
<feature type="transmembrane region" description="Helical" evidence="7">
    <location>
        <begin position="110"/>
        <end position="135"/>
    </location>
</feature>
<feature type="compositionally biased region" description="Polar residues" evidence="6">
    <location>
        <begin position="27"/>
        <end position="41"/>
    </location>
</feature>
<evidence type="ECO:0000313" key="9">
    <source>
        <dbReference type="EMBL" id="GHJ89598.1"/>
    </source>
</evidence>
<sequence length="525" mass="55349">MGFMNKRTAASPEKDSIPLSPAAPSGKPTTIGKQLTPDATSDGSVRAYEADAAELEAAVAGTMAAGADADAVFGEISEGGPNYRAVGWKSTAVLLFKTQIGLGVLSVPSVLGTLGIIPGIIILVALGVITTWAGWMVGKFKLRHPDVYSVADVGYMLGGNLGREFIAVAYWLYMTCVVGSGLLSSIALNAISEHGTCTAVFVAVAAIAVFLLASIQTLEKLSWVGWSGSASIIASRECSAPLALNDSSSQPRLRAVLIVTIAVAVSDRPAAMPEGVDDINIILFGKPTFAAAMGAVGQLLFAWAGTPAMFGLIAEMRRPQDFTKALIACQSVMVALYLAVAIVVYYYCGQYVASPALGSAGPLIKKIAYGISLPALLASSTIYTHMPAKYLFVRLLRGTDDLSKNTFKHYVVWFSCTAGCTLFSYVIASAIPVFNGLVGLVGALFGSILCMSLEGAMWFFDFAPHWREDKSLKYRLLFFWAAFVFLSGLYICGAGTYGSVIDIKTSYESNGGTSPWSCADNSGST</sequence>
<gene>
    <name evidence="9" type="ORF">NliqN6_6000</name>
</gene>
<evidence type="ECO:0000259" key="8">
    <source>
        <dbReference type="Pfam" id="PF01490"/>
    </source>
</evidence>
<evidence type="ECO:0000256" key="7">
    <source>
        <dbReference type="SAM" id="Phobius"/>
    </source>
</evidence>
<dbReference type="PANTHER" id="PTHR22950:SF683">
    <property type="entry name" value="AMINO ACID TRANSPORTER (EUROFUNG)"/>
    <property type="match status" value="1"/>
</dbReference>
<dbReference type="GO" id="GO:0016020">
    <property type="term" value="C:membrane"/>
    <property type="evidence" value="ECO:0007669"/>
    <property type="project" value="UniProtKB-SubCell"/>
</dbReference>
<keyword evidence="5 7" id="KW-0472">Membrane</keyword>
<dbReference type="Proteomes" id="UP000620104">
    <property type="component" value="Unassembled WGS sequence"/>
</dbReference>
<name>A0A8H3TZD8_9TREE</name>
<evidence type="ECO:0000256" key="3">
    <source>
        <dbReference type="ARBA" id="ARBA00022692"/>
    </source>
</evidence>
<evidence type="ECO:0000313" key="10">
    <source>
        <dbReference type="Proteomes" id="UP000620104"/>
    </source>
</evidence>
<feature type="transmembrane region" description="Helical" evidence="7">
    <location>
        <begin position="407"/>
        <end position="431"/>
    </location>
</feature>
<accession>A0A8H3TZD8</accession>
<proteinExistence type="inferred from homology"/>
<keyword evidence="3 7" id="KW-0812">Transmembrane</keyword>
<keyword evidence="10" id="KW-1185">Reference proteome</keyword>
<comment type="similarity">
    <text evidence="2">Belongs to the amino acid/polyamine transporter 2 family.</text>
</comment>
<evidence type="ECO:0000256" key="1">
    <source>
        <dbReference type="ARBA" id="ARBA00004141"/>
    </source>
</evidence>
<dbReference type="PANTHER" id="PTHR22950">
    <property type="entry name" value="AMINO ACID TRANSPORTER"/>
    <property type="match status" value="1"/>
</dbReference>
<comment type="subcellular location">
    <subcellularLocation>
        <location evidence="1">Membrane</location>
        <topology evidence="1">Multi-pass membrane protein</topology>
    </subcellularLocation>
</comment>
<evidence type="ECO:0000256" key="4">
    <source>
        <dbReference type="ARBA" id="ARBA00022989"/>
    </source>
</evidence>
<feature type="transmembrane region" description="Helical" evidence="7">
    <location>
        <begin position="170"/>
        <end position="191"/>
    </location>
</feature>
<dbReference type="EMBL" id="BLZA01000048">
    <property type="protein sequence ID" value="GHJ89598.1"/>
    <property type="molecule type" value="Genomic_DNA"/>
</dbReference>
<feature type="transmembrane region" description="Helical" evidence="7">
    <location>
        <begin position="289"/>
        <end position="313"/>
    </location>
</feature>
<feature type="transmembrane region" description="Helical" evidence="7">
    <location>
        <begin position="472"/>
        <end position="491"/>
    </location>
</feature>
<dbReference type="AlphaFoldDB" id="A0A8H3TZD8"/>
<dbReference type="InterPro" id="IPR013057">
    <property type="entry name" value="AA_transpt_TM"/>
</dbReference>
<organism evidence="9 10">
    <name type="scientific">Naganishia liquefaciens</name>
    <dbReference type="NCBI Taxonomy" id="104408"/>
    <lineage>
        <taxon>Eukaryota</taxon>
        <taxon>Fungi</taxon>
        <taxon>Dikarya</taxon>
        <taxon>Basidiomycota</taxon>
        <taxon>Agaricomycotina</taxon>
        <taxon>Tremellomycetes</taxon>
        <taxon>Filobasidiales</taxon>
        <taxon>Filobasidiaceae</taxon>
        <taxon>Naganishia</taxon>
    </lineage>
</organism>
<reference evidence="9" key="1">
    <citation type="submission" date="2020-07" db="EMBL/GenBank/DDBJ databases">
        <title>Draft Genome Sequence of a Deep-Sea Yeast, Naganishia (Cryptococcus) liquefaciens strain N6.</title>
        <authorList>
            <person name="Han Y.W."/>
            <person name="Kajitani R."/>
            <person name="Morimoto H."/>
            <person name="Parhat M."/>
            <person name="Tsubouchi H."/>
            <person name="Bakenova O."/>
            <person name="Ogata M."/>
            <person name="Argunhan B."/>
            <person name="Aoki R."/>
            <person name="Kajiwara S."/>
            <person name="Itoh T."/>
            <person name="Iwasaki H."/>
        </authorList>
    </citation>
    <scope>NUCLEOTIDE SEQUENCE</scope>
    <source>
        <strain evidence="9">N6</strain>
    </source>
</reference>
<dbReference type="GO" id="GO:0015179">
    <property type="term" value="F:L-amino acid transmembrane transporter activity"/>
    <property type="evidence" value="ECO:0007669"/>
    <property type="project" value="TreeGrafter"/>
</dbReference>
<feature type="transmembrane region" description="Helical" evidence="7">
    <location>
        <begin position="437"/>
        <end position="460"/>
    </location>
</feature>
<feature type="domain" description="Amino acid transporter transmembrane" evidence="8">
    <location>
        <begin position="87"/>
        <end position="496"/>
    </location>
</feature>
<dbReference type="Pfam" id="PF01490">
    <property type="entry name" value="Aa_trans"/>
    <property type="match status" value="1"/>
</dbReference>
<keyword evidence="4 7" id="KW-1133">Transmembrane helix</keyword>
<feature type="transmembrane region" description="Helical" evidence="7">
    <location>
        <begin position="367"/>
        <end position="386"/>
    </location>
</feature>